<sequence>MVVFGTEENFKTNRRPISVGDDTYYKSEWMEAGDDPILSPTIFMIEQPANTTLVAHFHRQNQFQLFVDGSGSIGRYGIEAVTVHYAGAYTPYGPLLSGPDGLKYLTIRPVRESGGFAVPDEVASMRRGPKAHAQAGPITVMSSEELLTLTAAREDTLIPTSSDGMGIAVHTLPAHAPFAAPDMDNSQGVFVVVLAGSIVADDKNLQKWESLFITPGEPVLWAVAGNTGAQVALLLCPELHEAYR</sequence>
<keyword evidence="2" id="KW-1185">Reference proteome</keyword>
<dbReference type="RefSeq" id="WP_034739265.1">
    <property type="nucleotide sequence ID" value="NZ_AWFG01000020.1"/>
</dbReference>
<dbReference type="STRING" id="1280947.HY30_15920"/>
<gene>
    <name evidence="1" type="ORF">HY30_15920</name>
</gene>
<evidence type="ECO:0000313" key="1">
    <source>
        <dbReference type="EMBL" id="KCZ58692.1"/>
    </source>
</evidence>
<dbReference type="AlphaFoldDB" id="A0A062UN21"/>
<organism evidence="1 2">
    <name type="scientific">Hyphomonas chukchiensis</name>
    <dbReference type="NCBI Taxonomy" id="1280947"/>
    <lineage>
        <taxon>Bacteria</taxon>
        <taxon>Pseudomonadati</taxon>
        <taxon>Pseudomonadota</taxon>
        <taxon>Alphaproteobacteria</taxon>
        <taxon>Hyphomonadales</taxon>
        <taxon>Hyphomonadaceae</taxon>
        <taxon>Hyphomonas</taxon>
    </lineage>
</organism>
<name>A0A062UN21_9PROT</name>
<evidence type="ECO:0008006" key="3">
    <source>
        <dbReference type="Google" id="ProtNLM"/>
    </source>
</evidence>
<reference evidence="1 2" key="1">
    <citation type="journal article" date="2014" name="Antonie Van Leeuwenhoek">
        <title>Hyphomonas beringensis sp. nov. and Hyphomonas chukchiensis sp. nov., isolated from surface seawater of the Bering Sea and Chukchi Sea.</title>
        <authorList>
            <person name="Li C."/>
            <person name="Lai Q."/>
            <person name="Li G."/>
            <person name="Dong C."/>
            <person name="Wang J."/>
            <person name="Liao Y."/>
            <person name="Shao Z."/>
        </authorList>
    </citation>
    <scope>NUCLEOTIDE SEQUENCE [LARGE SCALE GENOMIC DNA]</scope>
    <source>
        <strain evidence="1 2">BH-BN04-4</strain>
    </source>
</reference>
<dbReference type="eggNOG" id="ENOG50336UR">
    <property type="taxonomic scope" value="Bacteria"/>
</dbReference>
<proteinExistence type="predicted"/>
<comment type="caution">
    <text evidence="1">The sequence shown here is derived from an EMBL/GenBank/DDBJ whole genome shotgun (WGS) entry which is preliminary data.</text>
</comment>
<accession>A0A062UN21</accession>
<dbReference type="PATRIC" id="fig|1280947.3.peg.1775"/>
<dbReference type="Proteomes" id="UP000027190">
    <property type="component" value="Unassembled WGS sequence"/>
</dbReference>
<dbReference type="OrthoDB" id="6958049at2"/>
<protein>
    <recommendedName>
        <fullName evidence="3">Cupin 2 conserved barrel domain-containing protein</fullName>
    </recommendedName>
</protein>
<dbReference type="EMBL" id="AWFG01000020">
    <property type="protein sequence ID" value="KCZ58692.1"/>
    <property type="molecule type" value="Genomic_DNA"/>
</dbReference>
<evidence type="ECO:0000313" key="2">
    <source>
        <dbReference type="Proteomes" id="UP000027190"/>
    </source>
</evidence>